<evidence type="ECO:0000259" key="6">
    <source>
        <dbReference type="PROSITE" id="PS51900"/>
    </source>
</evidence>
<proteinExistence type="inferred from homology"/>
<evidence type="ECO:0000256" key="4">
    <source>
        <dbReference type="PROSITE-ProRule" id="PRU01248"/>
    </source>
</evidence>
<feature type="domain" description="Core-binding (CB)" evidence="6">
    <location>
        <begin position="82"/>
        <end position="165"/>
    </location>
</feature>
<evidence type="ECO:0000313" key="8">
    <source>
        <dbReference type="Proteomes" id="UP000001299"/>
    </source>
</evidence>
<gene>
    <name evidence="7" type="ordered locus">bpr_I0773</name>
</gene>
<accession>E0S141</accession>
<dbReference type="PANTHER" id="PTHR30349:SF41">
    <property type="entry name" value="INTEGRASE_RECOMBINASE PROTEIN MJ0367-RELATED"/>
    <property type="match status" value="1"/>
</dbReference>
<dbReference type="PANTHER" id="PTHR30349">
    <property type="entry name" value="PHAGE INTEGRASE-RELATED"/>
    <property type="match status" value="1"/>
</dbReference>
<evidence type="ECO:0000256" key="3">
    <source>
        <dbReference type="ARBA" id="ARBA00023172"/>
    </source>
</evidence>
<evidence type="ECO:0000256" key="2">
    <source>
        <dbReference type="ARBA" id="ARBA00023125"/>
    </source>
</evidence>
<dbReference type="AlphaFoldDB" id="E0S141"/>
<evidence type="ECO:0000256" key="1">
    <source>
        <dbReference type="ARBA" id="ARBA00008857"/>
    </source>
</evidence>
<reference evidence="7 8" key="1">
    <citation type="journal article" date="2010" name="PLoS ONE">
        <title>The glycobiome of the rumen bacterium Butyrivibrio proteoclasticus B316(T) highlights adaptation to a polysaccharide-rich environment.</title>
        <authorList>
            <person name="Kelly W.J."/>
            <person name="Leahy S.C."/>
            <person name="Altermann E."/>
            <person name="Yeoman C.J."/>
            <person name="Dunne J.C."/>
            <person name="Kong Z."/>
            <person name="Pacheco D.M."/>
            <person name="Li D."/>
            <person name="Noel S.J."/>
            <person name="Moon C.D."/>
            <person name="Cookson A.L."/>
            <person name="Attwood G.T."/>
        </authorList>
    </citation>
    <scope>NUCLEOTIDE SEQUENCE [LARGE SCALE GENOMIC DNA]</scope>
    <source>
        <strain evidence="8">ATCC 51982 / DSM 14932 / B316</strain>
    </source>
</reference>
<dbReference type="HOGENOM" id="CLU_027562_17_1_9"/>
<dbReference type="Gene3D" id="1.10.150.130">
    <property type="match status" value="1"/>
</dbReference>
<dbReference type="InterPro" id="IPR011010">
    <property type="entry name" value="DNA_brk_join_enz"/>
</dbReference>
<dbReference type="CDD" id="cd01189">
    <property type="entry name" value="INT_ICEBs1_C_like"/>
    <property type="match status" value="1"/>
</dbReference>
<dbReference type="GO" id="GO:0006310">
    <property type="term" value="P:DNA recombination"/>
    <property type="evidence" value="ECO:0007669"/>
    <property type="project" value="UniProtKB-KW"/>
</dbReference>
<dbReference type="GO" id="GO:0003677">
    <property type="term" value="F:DNA binding"/>
    <property type="evidence" value="ECO:0007669"/>
    <property type="project" value="UniProtKB-UniRule"/>
</dbReference>
<dbReference type="GO" id="GO:0015074">
    <property type="term" value="P:DNA integration"/>
    <property type="evidence" value="ECO:0007669"/>
    <property type="project" value="InterPro"/>
</dbReference>
<keyword evidence="2 4" id="KW-0238">DNA-binding</keyword>
<dbReference type="PROSITE" id="PS51898">
    <property type="entry name" value="TYR_RECOMBINASE"/>
    <property type="match status" value="1"/>
</dbReference>
<keyword evidence="8" id="KW-1185">Reference proteome</keyword>
<dbReference type="InterPro" id="IPR050090">
    <property type="entry name" value="Tyrosine_recombinase_XerCD"/>
</dbReference>
<organism evidence="7 8">
    <name type="scientific">Butyrivibrio proteoclasticus (strain ATCC 51982 / DSM 14932 / B316)</name>
    <name type="common">Clostridium proteoclasticum</name>
    <dbReference type="NCBI Taxonomy" id="515622"/>
    <lineage>
        <taxon>Bacteria</taxon>
        <taxon>Bacillati</taxon>
        <taxon>Bacillota</taxon>
        <taxon>Clostridia</taxon>
        <taxon>Lachnospirales</taxon>
        <taxon>Lachnospiraceae</taxon>
        <taxon>Butyrivibrio</taxon>
    </lineage>
</organism>
<dbReference type="InterPro" id="IPR044068">
    <property type="entry name" value="CB"/>
</dbReference>
<name>E0S141_BUTPB</name>
<dbReference type="eggNOG" id="COG4974">
    <property type="taxonomic scope" value="Bacteria"/>
</dbReference>
<dbReference type="EMBL" id="CP001810">
    <property type="protein sequence ID" value="ADL33516.1"/>
    <property type="molecule type" value="Genomic_DNA"/>
</dbReference>
<sequence length="409" mass="47084">MATNVATRKRLFMAKGIYGEGTFSEVTNRPNAPIRYRKRILGKYVSVYGKSERECIKKMKEKESQLLEKEKLMHPSDIEQCALFKDAVLFWLETYRKGKLKGRSFDRNMQIFHTYIEEMPIGRMSIDNIGSNDIQSLLNEVSYSRSQSTVNKVHGLLNQFFEHYYKRDSNNNPMLLVDKPQKQIDYSVVDAGDIDNNKVLSDEEIELLTKELTKPYQNGIGGYKCGYMLLFIMWSYVRIGEALGLKYGDIANLECADNTRCTMRISREYSQEMNYDTGKKEWKLTTPKSKHAIRTVPLSSQAQACLKEHIKLWCNNIEASSFVFQSENGNPISLQHLNKKLKQALVNAGITKDISLHGLRHTGISYYIRHGVDISLISRTAGHSDISTTMKIYYNIIEEQKMSMFDHIA</sequence>
<feature type="domain" description="Tyr recombinase" evidence="5">
    <location>
        <begin position="195"/>
        <end position="406"/>
    </location>
</feature>
<dbReference type="KEGG" id="bpb:bpr_I0773"/>
<dbReference type="InterPro" id="IPR010998">
    <property type="entry name" value="Integrase_recombinase_N"/>
</dbReference>
<protein>
    <submittedName>
        <fullName evidence="7">Phage integrase family protein</fullName>
    </submittedName>
</protein>
<evidence type="ECO:0000259" key="5">
    <source>
        <dbReference type="PROSITE" id="PS51898"/>
    </source>
</evidence>
<dbReference type="PROSITE" id="PS51900">
    <property type="entry name" value="CB"/>
    <property type="match status" value="1"/>
</dbReference>
<dbReference type="InterPro" id="IPR013762">
    <property type="entry name" value="Integrase-like_cat_sf"/>
</dbReference>
<dbReference type="STRING" id="515622.bpr_I0773"/>
<dbReference type="Proteomes" id="UP000001299">
    <property type="component" value="Chromosome 1"/>
</dbReference>
<evidence type="ECO:0000313" key="7">
    <source>
        <dbReference type="EMBL" id="ADL33516.1"/>
    </source>
</evidence>
<keyword evidence="3" id="KW-0233">DNA recombination</keyword>
<dbReference type="Pfam" id="PF00589">
    <property type="entry name" value="Phage_integrase"/>
    <property type="match status" value="1"/>
</dbReference>
<dbReference type="SUPFAM" id="SSF56349">
    <property type="entry name" value="DNA breaking-rejoining enzymes"/>
    <property type="match status" value="1"/>
</dbReference>
<dbReference type="Gene3D" id="1.10.443.10">
    <property type="entry name" value="Intergrase catalytic core"/>
    <property type="match status" value="1"/>
</dbReference>
<dbReference type="InterPro" id="IPR002104">
    <property type="entry name" value="Integrase_catalytic"/>
</dbReference>
<comment type="similarity">
    <text evidence="1">Belongs to the 'phage' integrase family.</text>
</comment>